<dbReference type="Proteomes" id="UP000800035">
    <property type="component" value="Unassembled WGS sequence"/>
</dbReference>
<feature type="domain" description="Nrap protein" evidence="10">
    <location>
        <begin position="681"/>
        <end position="873"/>
    </location>
</feature>
<evidence type="ECO:0000259" key="12">
    <source>
        <dbReference type="Pfam" id="PF17407"/>
    </source>
</evidence>
<name>A0A6A5TW61_9PLEO</name>
<evidence type="ECO:0000256" key="5">
    <source>
        <dbReference type="RuleBase" id="RU364032"/>
    </source>
</evidence>
<dbReference type="Pfam" id="PF03813">
    <property type="entry name" value="Nrap"/>
    <property type="match status" value="1"/>
</dbReference>
<dbReference type="GO" id="GO:0032040">
    <property type="term" value="C:small-subunit processome"/>
    <property type="evidence" value="ECO:0007669"/>
    <property type="project" value="TreeGrafter"/>
</dbReference>
<keyword evidence="3 5" id="KW-0694">RNA-binding</keyword>
<feature type="domain" description="Nrap protein" evidence="9">
    <location>
        <begin position="517"/>
        <end position="666"/>
    </location>
</feature>
<dbReference type="PANTHER" id="PTHR17972">
    <property type="entry name" value="NUCLEOLAR RNA-ASSOCIATED PROTEIN"/>
    <property type="match status" value="1"/>
</dbReference>
<dbReference type="OrthoDB" id="10251401at2759"/>
<comment type="similarity">
    <text evidence="2 5">Belongs to the NRAP family.</text>
</comment>
<dbReference type="AlphaFoldDB" id="A0A6A5TW61"/>
<dbReference type="Pfam" id="PF17403">
    <property type="entry name" value="Nrap_D2"/>
    <property type="match status" value="1"/>
</dbReference>
<keyword evidence="5" id="KW-0698">rRNA processing</keyword>
<protein>
    <recommendedName>
        <fullName evidence="5">U3 small nucleolar RNA-associated protein 22</fullName>
    </recommendedName>
</protein>
<dbReference type="Gene3D" id="3.30.70.3030">
    <property type="match status" value="1"/>
</dbReference>
<evidence type="ECO:0000259" key="10">
    <source>
        <dbReference type="Pfam" id="PF17405"/>
    </source>
</evidence>
<dbReference type="GO" id="GO:0003723">
    <property type="term" value="F:RNA binding"/>
    <property type="evidence" value="ECO:0007669"/>
    <property type="project" value="UniProtKB-KW"/>
</dbReference>
<comment type="subcellular location">
    <subcellularLocation>
        <location evidence="1 5">Nucleus</location>
        <location evidence="1 5">Nucleolus</location>
    </subcellularLocation>
</comment>
<feature type="domain" description="Nrap protein" evidence="12">
    <location>
        <begin position="1064"/>
        <end position="1202"/>
    </location>
</feature>
<dbReference type="Pfam" id="PF17404">
    <property type="entry name" value="Nrap_D3"/>
    <property type="match status" value="1"/>
</dbReference>
<feature type="domain" description="Nrap protein" evidence="7">
    <location>
        <begin position="220"/>
        <end position="364"/>
    </location>
</feature>
<keyword evidence="4 5" id="KW-0539">Nucleus</keyword>
<feature type="domain" description="Nrap protein" evidence="11">
    <location>
        <begin position="875"/>
        <end position="1036"/>
    </location>
</feature>
<dbReference type="InterPro" id="IPR005554">
    <property type="entry name" value="NOL6/Upt22"/>
</dbReference>
<proteinExistence type="inferred from homology"/>
<evidence type="ECO:0000313" key="13">
    <source>
        <dbReference type="EMBL" id="KAF1956544.1"/>
    </source>
</evidence>
<dbReference type="PANTHER" id="PTHR17972:SF0">
    <property type="entry name" value="NUCLEOLAR PROTEIN 6"/>
    <property type="match status" value="1"/>
</dbReference>
<evidence type="ECO:0000256" key="2">
    <source>
        <dbReference type="ARBA" id="ARBA00006674"/>
    </source>
</evidence>
<dbReference type="Pfam" id="PF17407">
    <property type="entry name" value="Nrap_D6"/>
    <property type="match status" value="1"/>
</dbReference>
<dbReference type="EMBL" id="ML976991">
    <property type="protein sequence ID" value="KAF1956544.1"/>
    <property type="molecule type" value="Genomic_DNA"/>
</dbReference>
<evidence type="ECO:0000259" key="8">
    <source>
        <dbReference type="Pfam" id="PF17403"/>
    </source>
</evidence>
<feature type="domain" description="Nrap protein" evidence="8">
    <location>
        <begin position="369"/>
        <end position="510"/>
    </location>
</feature>
<dbReference type="InterPro" id="IPR035369">
    <property type="entry name" value="Nrap_D4"/>
</dbReference>
<evidence type="ECO:0000259" key="11">
    <source>
        <dbReference type="Pfam" id="PF17406"/>
    </source>
</evidence>
<accession>A0A6A5TW61</accession>
<keyword evidence="5" id="KW-0690">Ribosome biogenesis</keyword>
<evidence type="ECO:0000313" key="14">
    <source>
        <dbReference type="Proteomes" id="UP000800035"/>
    </source>
</evidence>
<keyword evidence="14" id="KW-1185">Reference proteome</keyword>
<dbReference type="GO" id="GO:0034456">
    <property type="term" value="C:UTP-C complex"/>
    <property type="evidence" value="ECO:0007669"/>
    <property type="project" value="TreeGrafter"/>
</dbReference>
<evidence type="ECO:0000256" key="1">
    <source>
        <dbReference type="ARBA" id="ARBA00004604"/>
    </source>
</evidence>
<dbReference type="InterPro" id="IPR035370">
    <property type="entry name" value="Nrap_D5"/>
</dbReference>
<evidence type="ECO:0000256" key="4">
    <source>
        <dbReference type="ARBA" id="ARBA00023242"/>
    </source>
</evidence>
<dbReference type="InterPro" id="IPR035082">
    <property type="entry name" value="Nrap_D1"/>
</dbReference>
<dbReference type="GO" id="GO:0006364">
    <property type="term" value="P:rRNA processing"/>
    <property type="evidence" value="ECO:0007669"/>
    <property type="project" value="UniProtKB-KW"/>
</dbReference>
<dbReference type="Pfam" id="PF17406">
    <property type="entry name" value="Nrap_D5"/>
    <property type="match status" value="1"/>
</dbReference>
<feature type="compositionally biased region" description="Basic residues" evidence="6">
    <location>
        <begin position="1"/>
        <end position="11"/>
    </location>
</feature>
<evidence type="ECO:0000256" key="6">
    <source>
        <dbReference type="SAM" id="MobiDB-lite"/>
    </source>
</evidence>
<sequence>MAPPATKRRKLSHDSDSENEGGFSEEQFDGASASDDSAVEDATHDVDDDISMGDAEGLEGDDDMSEEDLEEESDDELSEAAEKPAPNAKAARTKETHTKPGVQLQDGVYTAETFKSNMFKLQVDELLEQVKPKYGKKEASAENAMRTLKTLIEQLPSRAPLSVVDAEKSLKTEGVTIPFPSPRPPKDVKYKLQYERPSHVNVIGSYPLKTAARTDDGLAIDLVVTMPKGIFQDKDYLNHRYFYKRAYYLSCLAAGIKKTKGNEFKLSYDCLNGNQLQPILVVRSSGDGSPGDFSSSKCRINILLNISENTFPSVKLLPKMNCIRPKNDSDEGTGQPLTPTHFYNSTLQSDATVTSYLKLFHATCGKSEAFRDACILGRIWLKQRGFRSGLRNGGFGNFEWAAVTALLMQPNPGSGNTVLSSGYSSYQLFKATLQFLARHDLFKKPFKIQADDVAFPKNGVAPVFFDGPRGLNILFKMTAWSWSRLQVEAKITMETLSDSLFDQFDSTFILRADLPRYRYDTTLELPLSALGTDTTSEHYDDKLAEKCNKAYAALFRALTDRVTVITFFMPETNAWPISSQRTSDDLQKRVIINFAIDPANAHRTVDYGPAAENKQEAASFRKFWGDKSELRRFKDGSILESVVWSTKKSSAPIVEQIVLYILERHLGPQVSAQAKFTTDSFAQLIPAGWIQGQSGISAFTPIMNAFSAVEKDIRALEGLPLQVRHIRAADPLLRHASIDLPGLAPASIVLQFEASPRWPDDLCAIQRTKIAFLLKISQLLSASDKDAYETRVGLENPSQPSQNQAFLDITVRSEFTFRLRIHHDRGATLLERQLKDKSLDAQSRESAAVALTLYKRNFIQVLTHTQSIQNLCTRYPALSSSIRLTKRWFASHLLSPYFAPELIELLVVRTFLQPHPWPVPSCATTGFLRTLSWINRWDWRHAPLVVDFSSGVTGNVTGQDGANSGKLKSEDIETIQTRFEAWRRVDPAMNRVVLFAATNLDTDGNTWTDRAKPEKVVAARMTALAKAATTAVRVEEDRMLASMNGDEKNASTFSPESLFVPQTQDFDFIIHISSKFTRPSKKTEPKFKNIENQQKKAVHASDECDLVSFFVEDLHNIYGDSLLLFYNPESPDYIAALWNPLTTGERAFKVKAGWNSTPLKKKVKKQAKGEEERERRDVNIRLNRGAVYNEIRRLGGDLISRIDVNR</sequence>
<evidence type="ECO:0000256" key="3">
    <source>
        <dbReference type="ARBA" id="ARBA00022884"/>
    </source>
</evidence>
<feature type="compositionally biased region" description="Acidic residues" evidence="6">
    <location>
        <begin position="46"/>
        <end position="79"/>
    </location>
</feature>
<feature type="region of interest" description="Disordered" evidence="6">
    <location>
        <begin position="1"/>
        <end position="104"/>
    </location>
</feature>
<keyword evidence="5" id="KW-0687">Ribonucleoprotein</keyword>
<evidence type="ECO:0000259" key="7">
    <source>
        <dbReference type="Pfam" id="PF03813"/>
    </source>
</evidence>
<dbReference type="Pfam" id="PF17405">
    <property type="entry name" value="Nrap_D4"/>
    <property type="match status" value="1"/>
</dbReference>
<dbReference type="GO" id="GO:0032545">
    <property type="term" value="C:CURI complex"/>
    <property type="evidence" value="ECO:0007669"/>
    <property type="project" value="TreeGrafter"/>
</dbReference>
<dbReference type="InterPro" id="IPR035368">
    <property type="entry name" value="Nrap_D3"/>
</dbReference>
<gene>
    <name evidence="13" type="ORF">CC80DRAFT_445018</name>
</gene>
<dbReference type="InterPro" id="IPR035367">
    <property type="entry name" value="Nrap_D2"/>
</dbReference>
<evidence type="ECO:0000259" key="9">
    <source>
        <dbReference type="Pfam" id="PF17404"/>
    </source>
</evidence>
<reference evidence="13" key="1">
    <citation type="journal article" date="2020" name="Stud. Mycol.">
        <title>101 Dothideomycetes genomes: a test case for predicting lifestyles and emergence of pathogens.</title>
        <authorList>
            <person name="Haridas S."/>
            <person name="Albert R."/>
            <person name="Binder M."/>
            <person name="Bloem J."/>
            <person name="Labutti K."/>
            <person name="Salamov A."/>
            <person name="Andreopoulos B."/>
            <person name="Baker S."/>
            <person name="Barry K."/>
            <person name="Bills G."/>
            <person name="Bluhm B."/>
            <person name="Cannon C."/>
            <person name="Castanera R."/>
            <person name="Culley D."/>
            <person name="Daum C."/>
            <person name="Ezra D."/>
            <person name="Gonzalez J."/>
            <person name="Henrissat B."/>
            <person name="Kuo A."/>
            <person name="Liang C."/>
            <person name="Lipzen A."/>
            <person name="Lutzoni F."/>
            <person name="Magnuson J."/>
            <person name="Mondo S."/>
            <person name="Nolan M."/>
            <person name="Ohm R."/>
            <person name="Pangilinan J."/>
            <person name="Park H.-J."/>
            <person name="Ramirez L."/>
            <person name="Alfaro M."/>
            <person name="Sun H."/>
            <person name="Tritt A."/>
            <person name="Yoshinaga Y."/>
            <person name="Zwiers L.-H."/>
            <person name="Turgeon B."/>
            <person name="Goodwin S."/>
            <person name="Spatafora J."/>
            <person name="Crous P."/>
            <person name="Grigoriev I."/>
        </authorList>
    </citation>
    <scope>NUCLEOTIDE SEQUENCE</scope>
    <source>
        <strain evidence="13">CBS 675.92</strain>
    </source>
</reference>
<dbReference type="InterPro" id="IPR035371">
    <property type="entry name" value="Nrap_D6"/>
</dbReference>
<organism evidence="13 14">
    <name type="scientific">Byssothecium circinans</name>
    <dbReference type="NCBI Taxonomy" id="147558"/>
    <lineage>
        <taxon>Eukaryota</taxon>
        <taxon>Fungi</taxon>
        <taxon>Dikarya</taxon>
        <taxon>Ascomycota</taxon>
        <taxon>Pezizomycotina</taxon>
        <taxon>Dothideomycetes</taxon>
        <taxon>Pleosporomycetidae</taxon>
        <taxon>Pleosporales</taxon>
        <taxon>Massarineae</taxon>
        <taxon>Massarinaceae</taxon>
        <taxon>Byssothecium</taxon>
    </lineage>
</organism>
<dbReference type="GO" id="GO:0006409">
    <property type="term" value="P:tRNA export from nucleus"/>
    <property type="evidence" value="ECO:0007669"/>
    <property type="project" value="TreeGrafter"/>
</dbReference>
<dbReference type="Gene3D" id="1.10.1410.10">
    <property type="match status" value="2"/>
</dbReference>